<evidence type="ECO:0000313" key="6">
    <source>
        <dbReference type="EMBL" id="PSS02465.1"/>
    </source>
</evidence>
<dbReference type="GO" id="GO:0005743">
    <property type="term" value="C:mitochondrial inner membrane"/>
    <property type="evidence" value="ECO:0007669"/>
    <property type="project" value="UniProtKB-SubCell"/>
</dbReference>
<evidence type="ECO:0000256" key="4">
    <source>
        <dbReference type="ARBA" id="ARBA00023136"/>
    </source>
</evidence>
<dbReference type="EMBL" id="KZ678377">
    <property type="protein sequence ID" value="PSS02465.1"/>
    <property type="molecule type" value="Genomic_DNA"/>
</dbReference>
<protein>
    <submittedName>
        <fullName evidence="6">Uncharacterized protein</fullName>
    </submittedName>
</protein>
<dbReference type="Proteomes" id="UP000241462">
    <property type="component" value="Unassembled WGS sequence"/>
</dbReference>
<sequence length="71" mass="8257">MAGFVNAPNKVPEHQRNYQAAYRNHTRIWRIHPRSTVLYVPFVVLMWGTTAATTYAMGRKVLGYNTWFGKN</sequence>
<dbReference type="OrthoDB" id="5511599at2759"/>
<evidence type="ECO:0000256" key="5">
    <source>
        <dbReference type="SAM" id="Phobius"/>
    </source>
</evidence>
<keyword evidence="4 5" id="KW-0472">Membrane</keyword>
<evidence type="ECO:0000256" key="1">
    <source>
        <dbReference type="ARBA" id="ARBA00004273"/>
    </source>
</evidence>
<dbReference type="STRING" id="2025994.A0A2T3ALG2"/>
<dbReference type="InParanoid" id="A0A2T3ALG2"/>
<evidence type="ECO:0000256" key="2">
    <source>
        <dbReference type="ARBA" id="ARBA00022792"/>
    </source>
</evidence>
<evidence type="ECO:0000256" key="3">
    <source>
        <dbReference type="ARBA" id="ARBA00023128"/>
    </source>
</evidence>
<comment type="subcellular location">
    <subcellularLocation>
        <location evidence="1">Mitochondrion inner membrane</location>
    </subcellularLocation>
</comment>
<feature type="transmembrane region" description="Helical" evidence="5">
    <location>
        <begin position="37"/>
        <end position="58"/>
    </location>
</feature>
<proteinExistence type="predicted"/>
<name>A0A2T3ALG2_9PEZI</name>
<dbReference type="AlphaFoldDB" id="A0A2T3ALG2"/>
<organism evidence="6 7">
    <name type="scientific">Coniella lustricola</name>
    <dbReference type="NCBI Taxonomy" id="2025994"/>
    <lineage>
        <taxon>Eukaryota</taxon>
        <taxon>Fungi</taxon>
        <taxon>Dikarya</taxon>
        <taxon>Ascomycota</taxon>
        <taxon>Pezizomycotina</taxon>
        <taxon>Sordariomycetes</taxon>
        <taxon>Sordariomycetidae</taxon>
        <taxon>Diaporthales</taxon>
        <taxon>Schizoparmaceae</taxon>
        <taxon>Coniella</taxon>
    </lineage>
</organism>
<keyword evidence="3" id="KW-0496">Mitochondrion</keyword>
<evidence type="ECO:0000313" key="7">
    <source>
        <dbReference type="Proteomes" id="UP000241462"/>
    </source>
</evidence>
<keyword evidence="2" id="KW-0999">Mitochondrion inner membrane</keyword>
<keyword evidence="7" id="KW-1185">Reference proteome</keyword>
<reference evidence="6 7" key="1">
    <citation type="journal article" date="2018" name="Mycol. Prog.">
        <title>Coniella lustricola, a new species from submerged detritus.</title>
        <authorList>
            <person name="Raudabaugh D.B."/>
            <person name="Iturriaga T."/>
            <person name="Carver A."/>
            <person name="Mondo S."/>
            <person name="Pangilinan J."/>
            <person name="Lipzen A."/>
            <person name="He G."/>
            <person name="Amirebrahimi M."/>
            <person name="Grigoriev I.V."/>
            <person name="Miller A.N."/>
        </authorList>
    </citation>
    <scope>NUCLEOTIDE SEQUENCE [LARGE SCALE GENOMIC DNA]</scope>
    <source>
        <strain evidence="6 7">B22-T-1</strain>
    </source>
</reference>
<keyword evidence="5" id="KW-1133">Transmembrane helix</keyword>
<keyword evidence="5" id="KW-0812">Transmembrane</keyword>
<dbReference type="Pfam" id="PF02238">
    <property type="entry name" value="COX7a"/>
    <property type="match status" value="1"/>
</dbReference>
<dbReference type="InterPro" id="IPR039297">
    <property type="entry name" value="COX7a"/>
</dbReference>
<accession>A0A2T3ALG2</accession>
<gene>
    <name evidence="6" type="ORF">BD289DRAFT_478841</name>
</gene>